<evidence type="ECO:0000313" key="3">
    <source>
        <dbReference type="Proteomes" id="UP000342249"/>
    </source>
</evidence>
<evidence type="ECO:0000313" key="2">
    <source>
        <dbReference type="EMBL" id="MPQ64818.1"/>
    </source>
</evidence>
<dbReference type="SUPFAM" id="SSF55136">
    <property type="entry name" value="Probable bacterial effector-binding domain"/>
    <property type="match status" value="1"/>
</dbReference>
<feature type="domain" description="AraC effector-binding" evidence="1">
    <location>
        <begin position="3"/>
        <end position="149"/>
    </location>
</feature>
<dbReference type="EMBL" id="SPSF01000056">
    <property type="protein sequence ID" value="MPQ64818.1"/>
    <property type="molecule type" value="Genomic_DNA"/>
</dbReference>
<evidence type="ECO:0000259" key="1">
    <source>
        <dbReference type="SMART" id="SM00871"/>
    </source>
</evidence>
<accession>A0A5N7J7U1</accession>
<dbReference type="RefSeq" id="WP_152753967.1">
    <property type="nucleotide sequence ID" value="NZ_SPSE01000054.1"/>
</dbReference>
<name>A0A5N7J7U1_9CLOT</name>
<proteinExistence type="predicted"/>
<dbReference type="InterPro" id="IPR011256">
    <property type="entry name" value="Reg_factor_effector_dom_sf"/>
</dbReference>
<dbReference type="AlphaFoldDB" id="A0A5N7J7U1"/>
<protein>
    <submittedName>
        <fullName evidence="2">AraC family transcriptional regulator</fullName>
    </submittedName>
</protein>
<reference evidence="2 3" key="1">
    <citation type="journal article" date="2019" name="Lett. Appl. Microbiol.">
        <title>A case of 'blown pack' spoilage of vacuum-packaged pork likely associated with Clostridium estertheticum in Canada.</title>
        <authorList>
            <person name="Zhang P."/>
            <person name="Ward P."/>
            <person name="McMullen L.M."/>
            <person name="Yang X."/>
        </authorList>
    </citation>
    <scope>NUCLEOTIDE SEQUENCE [LARGE SCALE GENOMIC DNA]</scope>
    <source>
        <strain evidence="2 3">MA19</strain>
    </source>
</reference>
<dbReference type="Pfam" id="PF06445">
    <property type="entry name" value="GyrI-like"/>
    <property type="match status" value="1"/>
</dbReference>
<dbReference type="Gene3D" id="3.20.80.10">
    <property type="entry name" value="Regulatory factor, effector binding domain"/>
    <property type="match status" value="1"/>
</dbReference>
<comment type="caution">
    <text evidence="2">The sequence shown here is derived from an EMBL/GenBank/DDBJ whole genome shotgun (WGS) entry which is preliminary data.</text>
</comment>
<dbReference type="InterPro" id="IPR010499">
    <property type="entry name" value="AraC_E-bd"/>
</dbReference>
<dbReference type="Proteomes" id="UP000342249">
    <property type="component" value="Unassembled WGS sequence"/>
</dbReference>
<sequence length="152" mass="17277">MDYQIKIRDIEPIRVAFMKYKGAVTEANKVFPNVFKSIQGKSNAAPFICYYVVDQKSKVGEMELCVPTAETPSGNGITVKELPRIKAVCATHIGAYETMNYAYEAIERYARENSLTLQHPFREVYIKGPGMFLKGNPKKYITEILFPIKEVQ</sequence>
<dbReference type="InterPro" id="IPR029442">
    <property type="entry name" value="GyrI-like"/>
</dbReference>
<gene>
    <name evidence="2" type="ORF">E4V82_22375</name>
</gene>
<dbReference type="SMART" id="SM00871">
    <property type="entry name" value="AraC_E_bind"/>
    <property type="match status" value="1"/>
</dbReference>
<organism evidence="2 3">
    <name type="scientific">Clostridium estertheticum</name>
    <dbReference type="NCBI Taxonomy" id="238834"/>
    <lineage>
        <taxon>Bacteria</taxon>
        <taxon>Bacillati</taxon>
        <taxon>Bacillota</taxon>
        <taxon>Clostridia</taxon>
        <taxon>Eubacteriales</taxon>
        <taxon>Clostridiaceae</taxon>
        <taxon>Clostridium</taxon>
    </lineage>
</organism>